<dbReference type="Proteomes" id="UP000573729">
    <property type="component" value="Unassembled WGS sequence"/>
</dbReference>
<reference evidence="2 3" key="1">
    <citation type="submission" date="2020-08" db="EMBL/GenBank/DDBJ databases">
        <title>Sequencing the genomes of 1000 actinobacteria strains.</title>
        <authorList>
            <person name="Klenk H.-P."/>
        </authorList>
    </citation>
    <scope>NUCLEOTIDE SEQUENCE [LARGE SCALE GENOMIC DNA]</scope>
    <source>
        <strain evidence="2 3">DSM 24947</strain>
    </source>
</reference>
<comment type="caution">
    <text evidence="2">The sequence shown here is derived from an EMBL/GenBank/DDBJ whole genome shotgun (WGS) entry which is preliminary data.</text>
</comment>
<keyword evidence="1" id="KW-1133">Transmembrane helix</keyword>
<evidence type="ECO:0000313" key="3">
    <source>
        <dbReference type="Proteomes" id="UP000573729"/>
    </source>
</evidence>
<evidence type="ECO:0000256" key="1">
    <source>
        <dbReference type="SAM" id="Phobius"/>
    </source>
</evidence>
<evidence type="ECO:0000313" key="2">
    <source>
        <dbReference type="EMBL" id="MBB4667089.1"/>
    </source>
</evidence>
<feature type="transmembrane region" description="Helical" evidence="1">
    <location>
        <begin position="106"/>
        <end position="124"/>
    </location>
</feature>
<dbReference type="RefSeq" id="WP_184217261.1">
    <property type="nucleotide sequence ID" value="NZ_JACHMD010000001.1"/>
</dbReference>
<protein>
    <recommendedName>
        <fullName evidence="4">DUF1515 domain-containing protein</fullName>
    </recommendedName>
</protein>
<organism evidence="2 3">
    <name type="scientific">Microbacterium marinum</name>
    <dbReference type="NCBI Taxonomy" id="421115"/>
    <lineage>
        <taxon>Bacteria</taxon>
        <taxon>Bacillati</taxon>
        <taxon>Actinomycetota</taxon>
        <taxon>Actinomycetes</taxon>
        <taxon>Micrococcales</taxon>
        <taxon>Microbacteriaceae</taxon>
        <taxon>Microbacterium</taxon>
    </lineage>
</organism>
<name>A0A7W7FL63_9MICO</name>
<proteinExistence type="predicted"/>
<keyword evidence="3" id="KW-1185">Reference proteome</keyword>
<dbReference type="AlphaFoldDB" id="A0A7W7FL63"/>
<keyword evidence="1" id="KW-0812">Transmembrane</keyword>
<gene>
    <name evidence="2" type="ORF">BKA24_001798</name>
</gene>
<dbReference type="EMBL" id="JACHMD010000001">
    <property type="protein sequence ID" value="MBB4667089.1"/>
    <property type="molecule type" value="Genomic_DNA"/>
</dbReference>
<sequence length="139" mass="15605">MSEETPPIGVVVISPDAVYKEVLQMKTDLGDMTGLLKQHIALQERQNAGIEERLQNHGTRLGNHDTDISGLNARVGVAESDLREIKADRARRDAETVRRENRKAPWWQIVATIIGVGGFVFLLINQYNSQLEFISRLTP</sequence>
<evidence type="ECO:0008006" key="4">
    <source>
        <dbReference type="Google" id="ProtNLM"/>
    </source>
</evidence>
<accession>A0A7W7FL63</accession>
<keyword evidence="1" id="KW-0472">Membrane</keyword>